<dbReference type="Proteomes" id="UP000195011">
    <property type="component" value="Unassembled WGS sequence"/>
</dbReference>
<dbReference type="SUPFAM" id="SSF50494">
    <property type="entry name" value="Trypsin-like serine proteases"/>
    <property type="match status" value="1"/>
</dbReference>
<feature type="compositionally biased region" description="Low complexity" evidence="2">
    <location>
        <begin position="84"/>
        <end position="100"/>
    </location>
</feature>
<dbReference type="InterPro" id="IPR006311">
    <property type="entry name" value="TAT_signal"/>
</dbReference>
<evidence type="ECO:0000313" key="4">
    <source>
        <dbReference type="EMBL" id="OUE22420.1"/>
    </source>
</evidence>
<dbReference type="EMBL" id="MDJY01000045">
    <property type="protein sequence ID" value="OUE22420.1"/>
    <property type="molecule type" value="Genomic_DNA"/>
</dbReference>
<evidence type="ECO:0000256" key="2">
    <source>
        <dbReference type="SAM" id="MobiDB-lite"/>
    </source>
</evidence>
<evidence type="ECO:0008006" key="6">
    <source>
        <dbReference type="Google" id="ProtNLM"/>
    </source>
</evidence>
<name>A0A251YDT8_9MICO</name>
<dbReference type="PANTHER" id="PTHR15462">
    <property type="entry name" value="SERINE PROTEASE"/>
    <property type="match status" value="1"/>
</dbReference>
<comment type="caution">
    <text evidence="4">The sequence shown here is derived from an EMBL/GenBank/DDBJ whole genome shotgun (WGS) entry which is preliminary data.</text>
</comment>
<gene>
    <name evidence="4" type="ORF">BFL36_10015</name>
</gene>
<accession>A0A251YDT8</accession>
<sequence>MTHRPARSPRRRTAVVAAIGLGAALLGAASSATAAEQPAAPAALSVGVALPGTPSTVGIHITSTEAAEAAEFWTPERRAAAIDVDAPASSPSGSDPVAPDQVADSAHATQIQPIPHMGRIFYTQAGKGYACSANVVESANRSTIATAGHCLTQKQVFSEHIVFYPAYDSGESQYGAWPVITGYTPSGWYQGNDADQGDDTAFLAVQRDDSGRDIQSVVGASPVLFDQSGAEHASAYGYPAAGRFDGETLQWCPGQGEAVSAEQIAIPCDMNAGTSGGPILAGDYTNSPQFANVAERYADGTHVLGPVWKAVEHSAYDLTAAVAN</sequence>
<proteinExistence type="predicted"/>
<protein>
    <recommendedName>
        <fullName evidence="6">Serine protease</fullName>
    </recommendedName>
</protein>
<feature type="signal peptide" evidence="3">
    <location>
        <begin position="1"/>
        <end position="34"/>
    </location>
</feature>
<dbReference type="AlphaFoldDB" id="A0A251YDT8"/>
<dbReference type="InterPro" id="IPR009003">
    <property type="entry name" value="Peptidase_S1_PA"/>
</dbReference>
<evidence type="ECO:0000313" key="5">
    <source>
        <dbReference type="Proteomes" id="UP000195011"/>
    </source>
</evidence>
<keyword evidence="1 3" id="KW-0732">Signal</keyword>
<dbReference type="PROSITE" id="PS51318">
    <property type="entry name" value="TAT"/>
    <property type="match status" value="1"/>
</dbReference>
<evidence type="ECO:0000256" key="3">
    <source>
        <dbReference type="SAM" id="SignalP"/>
    </source>
</evidence>
<dbReference type="Gene3D" id="2.40.10.10">
    <property type="entry name" value="Trypsin-like serine proteases"/>
    <property type="match status" value="2"/>
</dbReference>
<feature type="region of interest" description="Disordered" evidence="2">
    <location>
        <begin position="84"/>
        <end position="106"/>
    </location>
</feature>
<reference evidence="4 5" key="1">
    <citation type="submission" date="2016-08" db="EMBL/GenBank/DDBJ databases">
        <title>Genome sequence of Clavibacter michiganensis spp strain CFBP8017.</title>
        <authorList>
            <person name="Thapa S.P."/>
            <person name="Coaker G."/>
            <person name="Jacques M.-A."/>
        </authorList>
    </citation>
    <scope>NUCLEOTIDE SEQUENCE [LARGE SCALE GENOMIC DNA]</scope>
    <source>
        <strain evidence="4">CFBP8017</strain>
    </source>
</reference>
<dbReference type="RefSeq" id="WP_086517793.1">
    <property type="nucleotide sequence ID" value="NZ_MDJY01000045.1"/>
</dbReference>
<evidence type="ECO:0000256" key="1">
    <source>
        <dbReference type="ARBA" id="ARBA00022729"/>
    </source>
</evidence>
<organism evidence="4 5">
    <name type="scientific">Clavibacter michiganensis</name>
    <dbReference type="NCBI Taxonomy" id="28447"/>
    <lineage>
        <taxon>Bacteria</taxon>
        <taxon>Bacillati</taxon>
        <taxon>Actinomycetota</taxon>
        <taxon>Actinomycetes</taxon>
        <taxon>Micrococcales</taxon>
        <taxon>Microbacteriaceae</taxon>
        <taxon>Clavibacter</taxon>
    </lineage>
</organism>
<dbReference type="InterPro" id="IPR050966">
    <property type="entry name" value="Glutamyl_endopeptidase"/>
</dbReference>
<dbReference type="InterPro" id="IPR043504">
    <property type="entry name" value="Peptidase_S1_PA_chymotrypsin"/>
</dbReference>
<feature type="chain" id="PRO_5012309938" description="Serine protease" evidence="3">
    <location>
        <begin position="35"/>
        <end position="324"/>
    </location>
</feature>